<dbReference type="OrthoDB" id="179763at2"/>
<accession>A0A1X0JJS7</accession>
<dbReference type="CDD" id="cd05151">
    <property type="entry name" value="ChoK-like"/>
    <property type="match status" value="1"/>
</dbReference>
<dbReference type="Proteomes" id="UP000192411">
    <property type="component" value="Unassembled WGS sequence"/>
</dbReference>
<dbReference type="GO" id="GO:0006646">
    <property type="term" value="P:phosphatidylethanolamine biosynthetic process"/>
    <property type="evidence" value="ECO:0007669"/>
    <property type="project" value="TreeGrafter"/>
</dbReference>
<dbReference type="SUPFAM" id="SSF56112">
    <property type="entry name" value="Protein kinase-like (PK-like)"/>
    <property type="match status" value="1"/>
</dbReference>
<dbReference type="PANTHER" id="PTHR22603">
    <property type="entry name" value="CHOLINE/ETHANOALAMINE KINASE"/>
    <property type="match status" value="1"/>
</dbReference>
<keyword evidence="1" id="KW-0808">Transferase</keyword>
<dbReference type="EMBL" id="MVIM01000012">
    <property type="protein sequence ID" value="ORB63143.1"/>
    <property type="molecule type" value="Genomic_DNA"/>
</dbReference>
<sequence>MPLTLTDEQLNEMFDQLPALAGRPRRLDELPGGLTNRNVKITTPDAVYVARCTDASSGLLGIDRDRECYNTRAAEQAGVGAPVIDYRPDLGILLLGYLEGKTLSNDDFQRPGVIAKAAAAVRTLHSGPRFRGRFDMFELQPAYLKTVLDKGFRIPDDYLDHADTFNDIARVLAVTDEQTVPCNNDLLAGNFIEDGDRIWLIDYEYSGNNDPCFELGNTWAECGLSTDQLDEFVTAYYGQRLRNKVARAHLQGIVGKYGWTLWGCIQNGSSAIDFDFWGWAMERYEGAVAEFKGPNLARLLDDAQAAD</sequence>
<comment type="caution">
    <text evidence="1">The sequence shown here is derived from an EMBL/GenBank/DDBJ whole genome shotgun (WGS) entry which is preliminary data.</text>
</comment>
<dbReference type="Pfam" id="PF01633">
    <property type="entry name" value="Choline_kinase"/>
    <property type="match status" value="1"/>
</dbReference>
<dbReference type="Gene3D" id="3.30.200.20">
    <property type="entry name" value="Phosphorylase Kinase, domain 1"/>
    <property type="match status" value="1"/>
</dbReference>
<dbReference type="Gene3D" id="3.90.1200.10">
    <property type="match status" value="1"/>
</dbReference>
<dbReference type="STRING" id="75922.BST47_20695"/>
<dbReference type="GO" id="GO:0004305">
    <property type="term" value="F:ethanolamine kinase activity"/>
    <property type="evidence" value="ECO:0007669"/>
    <property type="project" value="TreeGrafter"/>
</dbReference>
<name>A0A1X0JJS7_9MYCO</name>
<organism evidence="1 2">
    <name type="scientific">Mycolicibacterium tusciae</name>
    <dbReference type="NCBI Taxonomy" id="75922"/>
    <lineage>
        <taxon>Bacteria</taxon>
        <taxon>Bacillati</taxon>
        <taxon>Actinomycetota</taxon>
        <taxon>Actinomycetes</taxon>
        <taxon>Mycobacteriales</taxon>
        <taxon>Mycobacteriaceae</taxon>
        <taxon>Mycolicibacterium</taxon>
    </lineage>
</organism>
<proteinExistence type="predicted"/>
<dbReference type="PANTHER" id="PTHR22603:SF66">
    <property type="entry name" value="ETHANOLAMINE KINASE"/>
    <property type="match status" value="1"/>
</dbReference>
<dbReference type="RefSeq" id="WP_083127521.1">
    <property type="nucleotide sequence ID" value="NZ_MVIM01000012.1"/>
</dbReference>
<protein>
    <submittedName>
        <fullName evidence="1">LPS biosynthesis choline kinase</fullName>
    </submittedName>
</protein>
<dbReference type="InterPro" id="IPR011009">
    <property type="entry name" value="Kinase-like_dom_sf"/>
</dbReference>
<dbReference type="GO" id="GO:0005737">
    <property type="term" value="C:cytoplasm"/>
    <property type="evidence" value="ECO:0007669"/>
    <property type="project" value="TreeGrafter"/>
</dbReference>
<evidence type="ECO:0000313" key="2">
    <source>
        <dbReference type="Proteomes" id="UP000192411"/>
    </source>
</evidence>
<evidence type="ECO:0000313" key="1">
    <source>
        <dbReference type="EMBL" id="ORB63143.1"/>
    </source>
</evidence>
<reference evidence="1 2" key="1">
    <citation type="submission" date="2017-02" db="EMBL/GenBank/DDBJ databases">
        <title>The new phylogeny of genus Mycobacterium.</title>
        <authorList>
            <person name="Tortoli E."/>
            <person name="Trovato A."/>
            <person name="Cirillo D.M."/>
        </authorList>
    </citation>
    <scope>NUCLEOTIDE SEQUENCE [LARGE SCALE GENOMIC DNA]</scope>
    <source>
        <strain evidence="1 2">DSM 44338</strain>
    </source>
</reference>
<keyword evidence="1" id="KW-0418">Kinase</keyword>
<gene>
    <name evidence="1" type="ORF">BST47_20695</name>
</gene>
<dbReference type="AlphaFoldDB" id="A0A1X0JJS7"/>
<keyword evidence="2" id="KW-1185">Reference proteome</keyword>